<dbReference type="EMBL" id="VSSQ01118962">
    <property type="protein sequence ID" value="MPN52647.1"/>
    <property type="molecule type" value="Genomic_DNA"/>
</dbReference>
<name>A0A645IN10_9ZZZZ</name>
<evidence type="ECO:0000313" key="1">
    <source>
        <dbReference type="EMBL" id="MPN52647.1"/>
    </source>
</evidence>
<comment type="caution">
    <text evidence="1">The sequence shown here is derived from an EMBL/GenBank/DDBJ whole genome shotgun (WGS) entry which is preliminary data.</text>
</comment>
<dbReference type="AlphaFoldDB" id="A0A645IN10"/>
<reference evidence="1" key="1">
    <citation type="submission" date="2019-08" db="EMBL/GenBank/DDBJ databases">
        <authorList>
            <person name="Kucharzyk K."/>
            <person name="Murdoch R.W."/>
            <person name="Higgins S."/>
            <person name="Loffler F."/>
        </authorList>
    </citation>
    <scope>NUCLEOTIDE SEQUENCE</scope>
</reference>
<accession>A0A645IN10</accession>
<gene>
    <name evidence="1" type="ORF">SDC9_200309</name>
</gene>
<proteinExistence type="predicted"/>
<organism evidence="1">
    <name type="scientific">bioreactor metagenome</name>
    <dbReference type="NCBI Taxonomy" id="1076179"/>
    <lineage>
        <taxon>unclassified sequences</taxon>
        <taxon>metagenomes</taxon>
        <taxon>ecological metagenomes</taxon>
    </lineage>
</organism>
<sequence length="57" mass="6160">MAVRRIKAKLCLLSLAACGKYALIAVAPRRVHADRIGYGNAFKAADALQRVTHLLAL</sequence>
<protein>
    <submittedName>
        <fullName evidence="1">Uncharacterized protein</fullName>
    </submittedName>
</protein>